<feature type="domain" description="Flagellar basal body rod protein N-terminal" evidence="6">
    <location>
        <begin position="80"/>
        <end position="110"/>
    </location>
</feature>
<dbReference type="PANTHER" id="PTHR30435:SF1">
    <property type="entry name" value="FLAGELLAR HOOK PROTEIN FLGE"/>
    <property type="match status" value="1"/>
</dbReference>
<sequence length="605" mass="64314">MRAVWIVSPNRRAGGAAFFGWASFAGSDRVISVLGGRFCRGAKDENGGIPGLNQLARTMQPNQAEYFYPARRLEMIWGAMNNASTAMMATSWDMGSISQNISNVNTTGYKRKETLFKTVMSESKAGPSTHSGKLNIFGVKTADRYHIEQQGTITGSNWNTDLAINGRGFLLVAPPSTTTSGTTVSSNAPTSASVDDPASVLYTRDGSFHFVAGPNQEKYFTTAGGNYVLGWMADDTGTIDQTGALTPVYTLPETTMEGRETTEASVFANIPRDATLSASNFNSTSTFTDPLGASQTLTLNWSRVDATTWTVTPSVPAAVGAVSSAAMTVTMDSNGNITAPATFAAEPVTINWDDGAYGAATADSATTVNLSSSKPSIPMQKIYLEVFDSNFNSHTVTLGFERSGINTWYMHVLPGSNATTGANPTPIDVTFNEDGKMVTGSPASLALSWTSGTEVGTATVALDMDGMTQYDGDLHIDNIATDGYGSGTLISSGFNERGEMYGQFTNGKTRALFKLPIAQFVAENNLEPISGNLFRRSREAGDITVSSVENAVGAPRFSPSSLEASNVDIGQEFTKMIVTQKAYTTNATVFKTADEMTTVARDLKA</sequence>
<keyword evidence="4 5" id="KW-0975">Bacterial flagellum</keyword>
<dbReference type="GO" id="GO:0005829">
    <property type="term" value="C:cytosol"/>
    <property type="evidence" value="ECO:0007669"/>
    <property type="project" value="TreeGrafter"/>
</dbReference>
<evidence type="ECO:0000256" key="4">
    <source>
        <dbReference type="ARBA" id="ARBA00023143"/>
    </source>
</evidence>
<feature type="domain" description="Flagellar basal-body/hook protein C-terminal" evidence="7">
    <location>
        <begin position="561"/>
        <end position="597"/>
    </location>
</feature>
<comment type="similarity">
    <text evidence="2 5">Belongs to the flagella basal body rod proteins family.</text>
</comment>
<keyword evidence="9" id="KW-0966">Cell projection</keyword>
<feature type="domain" description="Flagellar hook protein FlgE D2" evidence="8">
    <location>
        <begin position="384"/>
        <end position="484"/>
    </location>
</feature>
<dbReference type="Pfam" id="PF00460">
    <property type="entry name" value="Flg_bb_rod"/>
    <property type="match status" value="1"/>
</dbReference>
<name>A4U4W8_9PROT</name>
<reference evidence="9" key="1">
    <citation type="journal article" date="2007" name="J. Bacteriol.">
        <title>Comparative genome analysis of four magnetotactic bacteria reveals a complex set of group-specific genes implicated in magnetosome biomineralization and function.</title>
        <authorList>
            <person name="Richter M."/>
            <person name="Kube M."/>
            <person name="Bazylinski D.A."/>
            <person name="Lombardot T."/>
            <person name="Gloeckner F.O."/>
            <person name="Reinhardt R."/>
            <person name="Schueler D."/>
        </authorList>
    </citation>
    <scope>NUCLEOTIDE SEQUENCE</scope>
    <source>
        <strain evidence="9">MSR-1</strain>
    </source>
</reference>
<dbReference type="InterPro" id="IPR010930">
    <property type="entry name" value="Flg_bb/hook_C_dom"/>
</dbReference>
<gene>
    <name evidence="9" type="ORF">MGR_3993</name>
</gene>
<dbReference type="InterPro" id="IPR001444">
    <property type="entry name" value="Flag_bb_rod_N"/>
</dbReference>
<dbReference type="InterPro" id="IPR020013">
    <property type="entry name" value="Flagellar_FlgE/F/G"/>
</dbReference>
<keyword evidence="9" id="KW-0282">Flagellum</keyword>
<dbReference type="InterPro" id="IPR037925">
    <property type="entry name" value="FlgE/F/G-like"/>
</dbReference>
<accession>A4U4W8</accession>
<evidence type="ECO:0000256" key="2">
    <source>
        <dbReference type="ARBA" id="ARBA00009677"/>
    </source>
</evidence>
<evidence type="ECO:0000259" key="8">
    <source>
        <dbReference type="Pfam" id="PF07559"/>
    </source>
</evidence>
<organism evidence="9">
    <name type="scientific">Magnetospirillum gryphiswaldense</name>
    <dbReference type="NCBI Taxonomy" id="55518"/>
    <lineage>
        <taxon>Bacteria</taxon>
        <taxon>Pseudomonadati</taxon>
        <taxon>Pseudomonadota</taxon>
        <taxon>Alphaproteobacteria</taxon>
        <taxon>Rhodospirillales</taxon>
        <taxon>Rhodospirillaceae</taxon>
        <taxon>Magnetospirillum</taxon>
    </lineage>
</organism>
<dbReference type="InterPro" id="IPR037058">
    <property type="entry name" value="Falgellar_hook_FlgE_sf"/>
</dbReference>
<dbReference type="InterPro" id="IPR011491">
    <property type="entry name" value="FlgE_D2"/>
</dbReference>
<evidence type="ECO:0000259" key="6">
    <source>
        <dbReference type="Pfam" id="PF00460"/>
    </source>
</evidence>
<evidence type="ECO:0000256" key="3">
    <source>
        <dbReference type="ARBA" id="ARBA00019015"/>
    </source>
</evidence>
<comment type="subcellular location">
    <subcellularLocation>
        <location evidence="1 5">Bacterial flagellum basal body</location>
    </subcellularLocation>
</comment>
<dbReference type="Pfam" id="PF06429">
    <property type="entry name" value="Flg_bbr_C"/>
    <property type="match status" value="1"/>
</dbReference>
<dbReference type="AlphaFoldDB" id="A4U4W8"/>
<dbReference type="EMBL" id="CU459003">
    <property type="protein sequence ID" value="CAM77925.1"/>
    <property type="molecule type" value="Genomic_DNA"/>
</dbReference>
<protein>
    <recommendedName>
        <fullName evidence="3 5">Flagellar hook protein FlgE</fullName>
    </recommendedName>
</protein>
<evidence type="ECO:0000259" key="7">
    <source>
        <dbReference type="Pfam" id="PF06429"/>
    </source>
</evidence>
<proteinExistence type="inferred from homology"/>
<evidence type="ECO:0000256" key="5">
    <source>
        <dbReference type="RuleBase" id="RU362116"/>
    </source>
</evidence>
<dbReference type="Pfam" id="PF07559">
    <property type="entry name" value="FlgE_D2"/>
    <property type="match status" value="1"/>
</dbReference>
<dbReference type="NCBIfam" id="TIGR03506">
    <property type="entry name" value="FlgEFG_subfam"/>
    <property type="match status" value="2"/>
</dbReference>
<evidence type="ECO:0000256" key="1">
    <source>
        <dbReference type="ARBA" id="ARBA00004117"/>
    </source>
</evidence>
<comment type="function">
    <text evidence="5">A flexible structure which links the flagellar filament to the drive apparatus in the basal body.</text>
</comment>
<dbReference type="GO" id="GO:0009425">
    <property type="term" value="C:bacterial-type flagellum basal body"/>
    <property type="evidence" value="ECO:0007669"/>
    <property type="project" value="UniProtKB-SubCell"/>
</dbReference>
<dbReference type="Gene3D" id="2.60.98.20">
    <property type="entry name" value="Flagellar hook protein FlgE"/>
    <property type="match status" value="1"/>
</dbReference>
<evidence type="ECO:0000313" key="9">
    <source>
        <dbReference type="EMBL" id="CAM77925.1"/>
    </source>
</evidence>
<dbReference type="PANTHER" id="PTHR30435">
    <property type="entry name" value="FLAGELLAR PROTEIN"/>
    <property type="match status" value="1"/>
</dbReference>
<keyword evidence="9" id="KW-0969">Cilium</keyword>
<dbReference type="GO" id="GO:0071978">
    <property type="term" value="P:bacterial-type flagellum-dependent swarming motility"/>
    <property type="evidence" value="ECO:0007669"/>
    <property type="project" value="TreeGrafter"/>
</dbReference>
<dbReference type="SUPFAM" id="SSF117143">
    <property type="entry name" value="Flagellar hook protein flgE"/>
    <property type="match status" value="2"/>
</dbReference>
<dbReference type="GO" id="GO:0009424">
    <property type="term" value="C:bacterial-type flagellum hook"/>
    <property type="evidence" value="ECO:0007669"/>
    <property type="project" value="TreeGrafter"/>
</dbReference>